<evidence type="ECO:0000313" key="2">
    <source>
        <dbReference type="Proteomes" id="UP000215086"/>
    </source>
</evidence>
<sequence>MAGNASQPSPNGKARGVALLSGCFHCSDLPGSNLPNSMPVVKAFARFYHRFGAGSNEFQ</sequence>
<reference evidence="1 2" key="1">
    <citation type="journal article" name="Front. Microbiol.">
        <title>Sugar Metabolism of the First Thermophilic Planctomycete Thermogutta terrifontis: Comparative Genomic and Transcriptomic Approaches.</title>
        <authorList>
            <person name="Elcheninov A.G."/>
            <person name="Menzel P."/>
            <person name="Gudbergsdottir S.R."/>
            <person name="Slesarev A.I."/>
            <person name="Kadnikov V.V."/>
            <person name="Krogh A."/>
            <person name="Bonch-Osmolovskaya E.A."/>
            <person name="Peng X."/>
            <person name="Kublanov I.V."/>
        </authorList>
    </citation>
    <scope>NUCLEOTIDE SEQUENCE [LARGE SCALE GENOMIC DNA]</scope>
    <source>
        <strain evidence="1 2">R1</strain>
    </source>
</reference>
<dbReference type="AlphaFoldDB" id="A0A286RIB9"/>
<organism evidence="1 2">
    <name type="scientific">Thermogutta terrifontis</name>
    <dbReference type="NCBI Taxonomy" id="1331910"/>
    <lineage>
        <taxon>Bacteria</taxon>
        <taxon>Pseudomonadati</taxon>
        <taxon>Planctomycetota</taxon>
        <taxon>Planctomycetia</taxon>
        <taxon>Pirellulales</taxon>
        <taxon>Thermoguttaceae</taxon>
        <taxon>Thermogutta</taxon>
    </lineage>
</organism>
<accession>A0A286RIB9</accession>
<name>A0A286RIB9_9BACT</name>
<protein>
    <submittedName>
        <fullName evidence="1">Uncharacterized protein</fullName>
    </submittedName>
</protein>
<dbReference type="EMBL" id="CP018477">
    <property type="protein sequence ID" value="ASV75707.1"/>
    <property type="molecule type" value="Genomic_DNA"/>
</dbReference>
<dbReference type="Proteomes" id="UP000215086">
    <property type="component" value="Chromosome"/>
</dbReference>
<evidence type="ECO:0000313" key="1">
    <source>
        <dbReference type="EMBL" id="ASV75707.1"/>
    </source>
</evidence>
<gene>
    <name evidence="1" type="ORF">THTE_3105</name>
</gene>
<proteinExistence type="predicted"/>
<dbReference type="KEGG" id="ttf:THTE_3105"/>
<keyword evidence="2" id="KW-1185">Reference proteome</keyword>